<dbReference type="Pfam" id="PF02082">
    <property type="entry name" value="Rrf2"/>
    <property type="match status" value="1"/>
</dbReference>
<dbReference type="GO" id="GO:0003700">
    <property type="term" value="F:DNA-binding transcription factor activity"/>
    <property type="evidence" value="ECO:0007669"/>
    <property type="project" value="TreeGrafter"/>
</dbReference>
<evidence type="ECO:0000256" key="1">
    <source>
        <dbReference type="ARBA" id="ARBA00023125"/>
    </source>
</evidence>
<comment type="caution">
    <text evidence="2">The sequence shown here is derived from an EMBL/GenBank/DDBJ whole genome shotgun (WGS) entry which is preliminary data.</text>
</comment>
<dbReference type="NCBIfam" id="TIGR00738">
    <property type="entry name" value="rrf2_super"/>
    <property type="match status" value="1"/>
</dbReference>
<dbReference type="InterPro" id="IPR036390">
    <property type="entry name" value="WH_DNA-bd_sf"/>
</dbReference>
<evidence type="ECO:0000313" key="2">
    <source>
        <dbReference type="EMBL" id="KAA9039152.1"/>
    </source>
</evidence>
<evidence type="ECO:0000313" key="3">
    <source>
        <dbReference type="Proteomes" id="UP000326903"/>
    </source>
</evidence>
<dbReference type="Gene3D" id="1.10.10.10">
    <property type="entry name" value="Winged helix-like DNA-binding domain superfamily/Winged helix DNA-binding domain"/>
    <property type="match status" value="1"/>
</dbReference>
<dbReference type="RefSeq" id="WP_150414561.1">
    <property type="nucleotide sequence ID" value="NZ_VYQF01000002.1"/>
</dbReference>
<dbReference type="PROSITE" id="PS51197">
    <property type="entry name" value="HTH_RRF2_2"/>
    <property type="match status" value="1"/>
</dbReference>
<dbReference type="EMBL" id="VYQF01000002">
    <property type="protein sequence ID" value="KAA9039152.1"/>
    <property type="molecule type" value="Genomic_DNA"/>
</dbReference>
<dbReference type="SUPFAM" id="SSF46785">
    <property type="entry name" value="Winged helix' DNA-binding domain"/>
    <property type="match status" value="1"/>
</dbReference>
<reference evidence="2 3" key="1">
    <citation type="submission" date="2019-09" db="EMBL/GenBank/DDBJ databases">
        <title>Draft genome sequence of Ginsengibacter sp. BR5-29.</title>
        <authorList>
            <person name="Im W.-T."/>
        </authorList>
    </citation>
    <scope>NUCLEOTIDE SEQUENCE [LARGE SCALE GENOMIC DNA]</scope>
    <source>
        <strain evidence="2 3">BR5-29</strain>
    </source>
</reference>
<organism evidence="2 3">
    <name type="scientific">Ginsengibacter hankyongi</name>
    <dbReference type="NCBI Taxonomy" id="2607284"/>
    <lineage>
        <taxon>Bacteria</taxon>
        <taxon>Pseudomonadati</taxon>
        <taxon>Bacteroidota</taxon>
        <taxon>Chitinophagia</taxon>
        <taxon>Chitinophagales</taxon>
        <taxon>Chitinophagaceae</taxon>
        <taxon>Ginsengibacter</taxon>
    </lineage>
</organism>
<keyword evidence="1" id="KW-0238">DNA-binding</keyword>
<dbReference type="Proteomes" id="UP000326903">
    <property type="component" value="Unassembled WGS sequence"/>
</dbReference>
<dbReference type="GO" id="GO:0005829">
    <property type="term" value="C:cytosol"/>
    <property type="evidence" value="ECO:0007669"/>
    <property type="project" value="TreeGrafter"/>
</dbReference>
<dbReference type="PANTHER" id="PTHR33221">
    <property type="entry name" value="WINGED HELIX-TURN-HELIX TRANSCRIPTIONAL REGULATOR, RRF2 FAMILY"/>
    <property type="match status" value="1"/>
</dbReference>
<dbReference type="InterPro" id="IPR036388">
    <property type="entry name" value="WH-like_DNA-bd_sf"/>
</dbReference>
<proteinExistence type="predicted"/>
<keyword evidence="3" id="KW-1185">Reference proteome</keyword>
<dbReference type="InterPro" id="IPR000944">
    <property type="entry name" value="Tscrpt_reg_Rrf2"/>
</dbReference>
<protein>
    <submittedName>
        <fullName evidence="2">Rrf2 family transcriptional regulator</fullName>
    </submittedName>
</protein>
<gene>
    <name evidence="2" type="ORF">FW778_09970</name>
</gene>
<dbReference type="PANTHER" id="PTHR33221:SF5">
    <property type="entry name" value="HTH-TYPE TRANSCRIPTIONAL REGULATOR ISCR"/>
    <property type="match status" value="1"/>
</dbReference>
<sequence length="138" mass="15467">MLSKKTRYAFRALSYLGENYGKGPILISDISKAKKIPLKFLENILNELKKADLLESKKGKGGGYSLKVSPKKINLATVIRVINGPIALLPCVSLNFYERCEDCDETYCGIRKVMTITRDATLKILEKKTLHDIIFASI</sequence>
<dbReference type="GO" id="GO:0003677">
    <property type="term" value="F:DNA binding"/>
    <property type="evidence" value="ECO:0007669"/>
    <property type="project" value="UniProtKB-KW"/>
</dbReference>
<dbReference type="AlphaFoldDB" id="A0A5J5III6"/>
<accession>A0A5J5III6</accession>
<name>A0A5J5III6_9BACT</name>